<feature type="non-terminal residue" evidence="1">
    <location>
        <position position="117"/>
    </location>
</feature>
<dbReference type="EMBL" id="JACPRF010000025">
    <property type="protein sequence ID" value="MBI2875413.1"/>
    <property type="molecule type" value="Genomic_DNA"/>
</dbReference>
<dbReference type="AlphaFoldDB" id="A0A932FVI8"/>
<comment type="caution">
    <text evidence="1">The sequence shown here is derived from an EMBL/GenBank/DDBJ whole genome shotgun (WGS) entry which is preliminary data.</text>
</comment>
<dbReference type="Proteomes" id="UP000769766">
    <property type="component" value="Unassembled WGS sequence"/>
</dbReference>
<organism evidence="1 2">
    <name type="scientific">Tectimicrobiota bacterium</name>
    <dbReference type="NCBI Taxonomy" id="2528274"/>
    <lineage>
        <taxon>Bacteria</taxon>
        <taxon>Pseudomonadati</taxon>
        <taxon>Nitrospinota/Tectimicrobiota group</taxon>
        <taxon>Candidatus Tectimicrobiota</taxon>
    </lineage>
</organism>
<proteinExistence type="predicted"/>
<protein>
    <submittedName>
        <fullName evidence="1">Uncharacterized protein</fullName>
    </submittedName>
</protein>
<name>A0A932FVI8_UNCTE</name>
<gene>
    <name evidence="1" type="ORF">HYY20_00870</name>
</gene>
<accession>A0A932FVI8</accession>
<evidence type="ECO:0000313" key="1">
    <source>
        <dbReference type="EMBL" id="MBI2875413.1"/>
    </source>
</evidence>
<sequence length="117" mass="13471">MSFLLSVLGRPAWAYNWDLKENFPAATLSDTREWIKKYKPMDDQVPSFKPGDVLIFPRDVEKVKPFVPVEFWRTLLVPGHQIKIRAPRDYTPHPAYQEATKKFGGQARIGEAKGKRG</sequence>
<evidence type="ECO:0000313" key="2">
    <source>
        <dbReference type="Proteomes" id="UP000769766"/>
    </source>
</evidence>
<reference evidence="1" key="1">
    <citation type="submission" date="2020-07" db="EMBL/GenBank/DDBJ databases">
        <title>Huge and variable diversity of episymbiotic CPR bacteria and DPANN archaea in groundwater ecosystems.</title>
        <authorList>
            <person name="He C.Y."/>
            <person name="Keren R."/>
            <person name="Whittaker M."/>
            <person name="Farag I.F."/>
            <person name="Doudna J."/>
            <person name="Cate J.H.D."/>
            <person name="Banfield J.F."/>
        </authorList>
    </citation>
    <scope>NUCLEOTIDE SEQUENCE</scope>
    <source>
        <strain evidence="1">NC_groundwater_672_Ag_B-0.1um_62_36</strain>
    </source>
</reference>